<organism evidence="1 2">
    <name type="scientific">Imshaugia aleurites</name>
    <dbReference type="NCBI Taxonomy" id="172621"/>
    <lineage>
        <taxon>Eukaryota</taxon>
        <taxon>Fungi</taxon>
        <taxon>Dikarya</taxon>
        <taxon>Ascomycota</taxon>
        <taxon>Pezizomycotina</taxon>
        <taxon>Lecanoromycetes</taxon>
        <taxon>OSLEUM clade</taxon>
        <taxon>Lecanoromycetidae</taxon>
        <taxon>Lecanorales</taxon>
        <taxon>Lecanorineae</taxon>
        <taxon>Parmeliaceae</taxon>
        <taxon>Imshaugia</taxon>
    </lineage>
</organism>
<reference evidence="1" key="1">
    <citation type="submission" date="2021-03" db="EMBL/GenBank/DDBJ databases">
        <authorList>
            <person name="Tagirdzhanova G."/>
        </authorList>
    </citation>
    <scope>NUCLEOTIDE SEQUENCE</scope>
</reference>
<dbReference type="EMBL" id="CAJPDT010000071">
    <property type="protein sequence ID" value="CAF9933535.1"/>
    <property type="molecule type" value="Genomic_DNA"/>
</dbReference>
<gene>
    <name evidence="1" type="ORF">IMSHALPRED_009384</name>
</gene>
<keyword evidence="2" id="KW-1185">Reference proteome</keyword>
<evidence type="ECO:0000313" key="1">
    <source>
        <dbReference type="EMBL" id="CAF9933535.1"/>
    </source>
</evidence>
<evidence type="ECO:0000313" key="2">
    <source>
        <dbReference type="Proteomes" id="UP000664534"/>
    </source>
</evidence>
<protein>
    <submittedName>
        <fullName evidence="1">Uncharacterized protein</fullName>
    </submittedName>
</protein>
<proteinExistence type="predicted"/>
<accession>A0A8H3IU13</accession>
<comment type="caution">
    <text evidence="1">The sequence shown here is derived from an EMBL/GenBank/DDBJ whole genome shotgun (WGS) entry which is preliminary data.</text>
</comment>
<dbReference type="Proteomes" id="UP000664534">
    <property type="component" value="Unassembled WGS sequence"/>
</dbReference>
<dbReference type="AlphaFoldDB" id="A0A8H3IU13"/>
<sequence length="140" mass="16053">MIKGIAIYDDIDNIPFEIISEAVNIRSFQPHQNIFILERIQYRNKGGLVHLSFIINWLAIYGDVNDSTPEVISVNSHACDIEAVDIRFFNHHRTVFILNKICHYNEGTLVYTVLIFNKIQQDVKHSLLIDPESDIASLGD</sequence>
<name>A0A8H3IU13_9LECA</name>